<comment type="caution">
    <text evidence="3">The sequence shown here is derived from an EMBL/GenBank/DDBJ whole genome shotgun (WGS) entry which is preliminary data.</text>
</comment>
<keyword evidence="5" id="KW-1185">Reference proteome</keyword>
<dbReference type="Proteomes" id="UP000292039">
    <property type="component" value="Unassembled WGS sequence"/>
</dbReference>
<dbReference type="GeneID" id="99728194"/>
<name>A0A171KQ67_9BURK</name>
<dbReference type="AlphaFoldDB" id="A0A171KQ67"/>
<dbReference type="EMBL" id="LBNE01000010">
    <property type="protein sequence ID" value="KKO71034.1"/>
    <property type="molecule type" value="Genomic_DNA"/>
</dbReference>
<evidence type="ECO:0000313" key="5">
    <source>
        <dbReference type="Proteomes" id="UP000078084"/>
    </source>
</evidence>
<dbReference type="InterPro" id="IPR032623">
    <property type="entry name" value="FecR_N"/>
</dbReference>
<dbReference type="InterPro" id="IPR006860">
    <property type="entry name" value="FecR"/>
</dbReference>
<reference evidence="3 5" key="1">
    <citation type="submission" date="2015-04" db="EMBL/GenBank/DDBJ databases">
        <title>Genome sequence of Kerstersia gyiorum CG1.</title>
        <authorList>
            <person name="Greninger A.L."/>
            <person name="Kozyreva V."/>
            <person name="Chaturvedi V."/>
        </authorList>
    </citation>
    <scope>NUCLEOTIDE SEQUENCE [LARGE SCALE GENOMIC DNA]</scope>
    <source>
        <strain evidence="3 5">CG1</strain>
    </source>
</reference>
<dbReference type="EMBL" id="SGWZ01000001">
    <property type="protein sequence ID" value="RZS73092.1"/>
    <property type="molecule type" value="Genomic_DNA"/>
</dbReference>
<dbReference type="OrthoDB" id="1100567at2"/>
<dbReference type="Proteomes" id="UP000078084">
    <property type="component" value="Unassembled WGS sequence"/>
</dbReference>
<reference evidence="4 6" key="2">
    <citation type="submission" date="2019-02" db="EMBL/GenBank/DDBJ databases">
        <title>Genomic Encyclopedia of Type Strains, Phase IV (KMG-IV): sequencing the most valuable type-strain genomes for metagenomic binning, comparative biology and taxonomic classification.</title>
        <authorList>
            <person name="Goeker M."/>
        </authorList>
    </citation>
    <scope>NUCLEOTIDE SEQUENCE [LARGE SCALE GENOMIC DNA]</scope>
    <source>
        <strain evidence="4 6">DSM 16618</strain>
    </source>
</reference>
<dbReference type="PIRSF" id="PIRSF018266">
    <property type="entry name" value="FecR"/>
    <property type="match status" value="1"/>
</dbReference>
<dbReference type="InterPro" id="IPR012373">
    <property type="entry name" value="Ferrdict_sens_TM"/>
</dbReference>
<evidence type="ECO:0000259" key="1">
    <source>
        <dbReference type="Pfam" id="PF04773"/>
    </source>
</evidence>
<dbReference type="PATRIC" id="fig|206506.3.peg.2918"/>
<organism evidence="3 5">
    <name type="scientific">Kerstersia gyiorum</name>
    <dbReference type="NCBI Taxonomy" id="206506"/>
    <lineage>
        <taxon>Bacteria</taxon>
        <taxon>Pseudomonadati</taxon>
        <taxon>Pseudomonadota</taxon>
        <taxon>Betaproteobacteria</taxon>
        <taxon>Burkholderiales</taxon>
        <taxon>Alcaligenaceae</taxon>
        <taxon>Kerstersia</taxon>
    </lineage>
</organism>
<proteinExistence type="predicted"/>
<evidence type="ECO:0000259" key="2">
    <source>
        <dbReference type="Pfam" id="PF16220"/>
    </source>
</evidence>
<evidence type="ECO:0000313" key="6">
    <source>
        <dbReference type="Proteomes" id="UP000292039"/>
    </source>
</evidence>
<dbReference type="RefSeq" id="WP_068373319.1">
    <property type="nucleotide sequence ID" value="NZ_CBCSEB010000003.1"/>
</dbReference>
<gene>
    <name evidence="3" type="ORF">AAV32_13710</name>
    <name evidence="4" type="ORF">EV679_0280</name>
</gene>
<dbReference type="PANTHER" id="PTHR30273:SF2">
    <property type="entry name" value="PROTEIN FECR"/>
    <property type="match status" value="1"/>
</dbReference>
<dbReference type="GO" id="GO:0016989">
    <property type="term" value="F:sigma factor antagonist activity"/>
    <property type="evidence" value="ECO:0007669"/>
    <property type="project" value="TreeGrafter"/>
</dbReference>
<dbReference type="Pfam" id="PF16220">
    <property type="entry name" value="DUF4880"/>
    <property type="match status" value="1"/>
</dbReference>
<feature type="domain" description="FecR protein" evidence="1">
    <location>
        <begin position="103"/>
        <end position="196"/>
    </location>
</feature>
<evidence type="ECO:0000313" key="3">
    <source>
        <dbReference type="EMBL" id="KKO71034.1"/>
    </source>
</evidence>
<dbReference type="Pfam" id="PF04773">
    <property type="entry name" value="FecR"/>
    <property type="match status" value="1"/>
</dbReference>
<evidence type="ECO:0000313" key="4">
    <source>
        <dbReference type="EMBL" id="RZS73092.1"/>
    </source>
</evidence>
<dbReference type="Gene3D" id="2.60.120.1440">
    <property type="match status" value="1"/>
</dbReference>
<feature type="domain" description="FecR N-terminal" evidence="2">
    <location>
        <begin position="10"/>
        <end position="52"/>
    </location>
</feature>
<dbReference type="STRING" id="206506.AAV32_13710"/>
<sequence>MSEIPMTVRRQAAQWLVDLQDPDATPARREAWQRWLSAHPDHALAWSKVEALACKTSALPAGLGRATLLPARSTRRQLLTIAAFGVAGAGAWQLSAGSGAPGRLQTATGERLEQYLADGSRLMLNTQTQVRVRFDGVQRLLALDHGELLVETAPDSVRPARPFRVQTRAGEMQALGTRFTVRHEQDTLLHVLDGAVDVRRHDAPDMPVRVHASHSLRFAADVYGEIRPAAATDAAWSNGMLLVADMPLPDFIEELGRYRPGQLDCDPELAHLRVSGTFPLDDTDRVLAMLQQVLPVQVRRWTRYWVRVQPLPAGKAKTYGRA</sequence>
<accession>A0A171KQ67</accession>
<dbReference type="PANTHER" id="PTHR30273">
    <property type="entry name" value="PERIPLASMIC SIGNAL SENSOR AND SIGMA FACTOR ACTIVATOR FECR-RELATED"/>
    <property type="match status" value="1"/>
</dbReference>
<protein>
    <submittedName>
        <fullName evidence="4">FecR family protein</fullName>
    </submittedName>
</protein>